<dbReference type="GO" id="GO:0006352">
    <property type="term" value="P:DNA-templated transcription initiation"/>
    <property type="evidence" value="ECO:0007669"/>
    <property type="project" value="InterPro"/>
</dbReference>
<dbReference type="InterPro" id="IPR009072">
    <property type="entry name" value="Histone-fold"/>
</dbReference>
<dbReference type="EMBL" id="UYRR01015707">
    <property type="protein sequence ID" value="VDK28019.1"/>
    <property type="molecule type" value="Genomic_DNA"/>
</dbReference>
<dbReference type="Pfam" id="PF03847">
    <property type="entry name" value="TFIID_20kDa"/>
    <property type="match status" value="1"/>
</dbReference>
<feature type="compositionally biased region" description="Polar residues" evidence="2">
    <location>
        <begin position="22"/>
        <end position="35"/>
    </location>
</feature>
<sequence length="111" mass="13173">MAHAVITADQIRQMVYPHHQTVETSQTQSSATPQRNDNREDAIVDKVMNAGKGTVLDRVKLDKLVEQLDPTTLLEEDVKDALIQMVDDFVEQVVIDYYYYYYYYYYSYYYY</sequence>
<dbReference type="WBParaSite" id="ASIM_0000712001-mRNA-1">
    <property type="protein sequence ID" value="ASIM_0000712001-mRNA-1"/>
    <property type="gene ID" value="ASIM_0000712001"/>
</dbReference>
<reference evidence="6" key="1">
    <citation type="submission" date="2017-02" db="UniProtKB">
        <authorList>
            <consortium name="WormBaseParasite"/>
        </authorList>
    </citation>
    <scope>IDENTIFICATION</scope>
</reference>
<dbReference type="InterPro" id="IPR003228">
    <property type="entry name" value="TFIID_TAF12_dom"/>
</dbReference>
<accession>A0A0M3JHK6</accession>
<evidence type="ECO:0000313" key="4">
    <source>
        <dbReference type="EMBL" id="VDK28019.1"/>
    </source>
</evidence>
<reference evidence="4 5" key="2">
    <citation type="submission" date="2018-11" db="EMBL/GenBank/DDBJ databases">
        <authorList>
            <consortium name="Pathogen Informatics"/>
        </authorList>
    </citation>
    <scope>NUCLEOTIDE SEQUENCE [LARGE SCALE GENOMIC DNA]</scope>
</reference>
<organism evidence="6">
    <name type="scientific">Anisakis simplex</name>
    <name type="common">Herring worm</name>
    <dbReference type="NCBI Taxonomy" id="6269"/>
    <lineage>
        <taxon>Eukaryota</taxon>
        <taxon>Metazoa</taxon>
        <taxon>Ecdysozoa</taxon>
        <taxon>Nematoda</taxon>
        <taxon>Chromadorea</taxon>
        <taxon>Rhabditida</taxon>
        <taxon>Spirurina</taxon>
        <taxon>Ascaridomorpha</taxon>
        <taxon>Ascaridoidea</taxon>
        <taxon>Anisakidae</taxon>
        <taxon>Anisakis</taxon>
        <taxon>Anisakis simplex complex</taxon>
    </lineage>
</organism>
<feature type="region of interest" description="Disordered" evidence="2">
    <location>
        <begin position="20"/>
        <end position="39"/>
    </location>
</feature>
<gene>
    <name evidence="4" type="ORF">ASIM_LOCUS6887</name>
</gene>
<feature type="domain" description="Transcription initiation factor TFIID subunit 12" evidence="3">
    <location>
        <begin position="59"/>
        <end position="94"/>
    </location>
</feature>
<evidence type="ECO:0000313" key="6">
    <source>
        <dbReference type="WBParaSite" id="ASIM_0000712001-mRNA-1"/>
    </source>
</evidence>
<dbReference type="AlphaFoldDB" id="A0A0M3JHK6"/>
<evidence type="ECO:0000259" key="3">
    <source>
        <dbReference type="Pfam" id="PF03847"/>
    </source>
</evidence>
<evidence type="ECO:0000256" key="1">
    <source>
        <dbReference type="ARBA" id="ARBA00017484"/>
    </source>
</evidence>
<evidence type="ECO:0000313" key="5">
    <source>
        <dbReference type="Proteomes" id="UP000267096"/>
    </source>
</evidence>
<name>A0A0M3JHK6_ANISI</name>
<proteinExistence type="predicted"/>
<dbReference type="GO" id="GO:0005669">
    <property type="term" value="C:transcription factor TFIID complex"/>
    <property type="evidence" value="ECO:0007669"/>
    <property type="project" value="InterPro"/>
</dbReference>
<dbReference type="Proteomes" id="UP000267096">
    <property type="component" value="Unassembled WGS sequence"/>
</dbReference>
<dbReference type="OrthoDB" id="2193432at2759"/>
<protein>
    <recommendedName>
        <fullName evidence="1">Transcription initiation factor TFIID subunit 12</fullName>
    </recommendedName>
</protein>
<dbReference type="Gene3D" id="1.10.20.10">
    <property type="entry name" value="Histone, subunit A"/>
    <property type="match status" value="1"/>
</dbReference>
<dbReference type="GO" id="GO:0046982">
    <property type="term" value="F:protein heterodimerization activity"/>
    <property type="evidence" value="ECO:0007669"/>
    <property type="project" value="InterPro"/>
</dbReference>
<keyword evidence="5" id="KW-1185">Reference proteome</keyword>
<evidence type="ECO:0000256" key="2">
    <source>
        <dbReference type="SAM" id="MobiDB-lite"/>
    </source>
</evidence>